<evidence type="ECO:0000313" key="1">
    <source>
        <dbReference type="EMBL" id="GAH86297.1"/>
    </source>
</evidence>
<reference evidence="1" key="1">
    <citation type="journal article" date="2014" name="Front. Microbiol.">
        <title>High frequency of phylogenetically diverse reductive dehalogenase-homologous genes in deep subseafloor sedimentary metagenomes.</title>
        <authorList>
            <person name="Kawai M."/>
            <person name="Futagami T."/>
            <person name="Toyoda A."/>
            <person name="Takaki Y."/>
            <person name="Nishi S."/>
            <person name="Hori S."/>
            <person name="Arai W."/>
            <person name="Tsubouchi T."/>
            <person name="Morono Y."/>
            <person name="Uchiyama I."/>
            <person name="Ito T."/>
            <person name="Fujiyama A."/>
            <person name="Inagaki F."/>
            <person name="Takami H."/>
        </authorList>
    </citation>
    <scope>NUCLEOTIDE SEQUENCE</scope>
    <source>
        <strain evidence="1">Expedition CK06-06</strain>
    </source>
</reference>
<dbReference type="InterPro" id="IPR036525">
    <property type="entry name" value="Tubulin/FtsZ_GTPase_sf"/>
</dbReference>
<evidence type="ECO:0008006" key="2">
    <source>
        <dbReference type="Google" id="ProtNLM"/>
    </source>
</evidence>
<dbReference type="AlphaFoldDB" id="X1IX40"/>
<feature type="non-terminal residue" evidence="1">
    <location>
        <position position="98"/>
    </location>
</feature>
<gene>
    <name evidence="1" type="ORF">S03H2_63610</name>
</gene>
<name>X1IX40_9ZZZZ</name>
<dbReference type="EMBL" id="BARU01041236">
    <property type="protein sequence ID" value="GAH86297.1"/>
    <property type="molecule type" value="Genomic_DNA"/>
</dbReference>
<comment type="caution">
    <text evidence="1">The sequence shown here is derived from an EMBL/GenBank/DDBJ whole genome shotgun (WGS) entry which is preliminary data.</text>
</comment>
<protein>
    <recommendedName>
        <fullName evidence="2">Tubulin/FtsZ GTPase domain-containing protein</fullName>
    </recommendedName>
</protein>
<accession>X1IX40</accession>
<sequence length="98" mass="11576">MSWLKRKLFKKKISIAVIGIGNAGCRIGDSIIHHLKESRITVKSLAINQSDNFKTKMRNYEEHWWFNRDKTSSNSDLNSVYEELKTKEMDFRDKLEKV</sequence>
<dbReference type="Gene3D" id="3.40.50.1440">
    <property type="entry name" value="Tubulin/FtsZ, GTPase domain"/>
    <property type="match status" value="1"/>
</dbReference>
<proteinExistence type="predicted"/>
<organism evidence="1">
    <name type="scientific">marine sediment metagenome</name>
    <dbReference type="NCBI Taxonomy" id="412755"/>
    <lineage>
        <taxon>unclassified sequences</taxon>
        <taxon>metagenomes</taxon>
        <taxon>ecological metagenomes</taxon>
    </lineage>
</organism>